<dbReference type="Gene3D" id="3.40.50.300">
    <property type="entry name" value="P-loop containing nucleotide triphosphate hydrolases"/>
    <property type="match status" value="1"/>
</dbReference>
<dbReference type="InterPro" id="IPR050086">
    <property type="entry name" value="MetN_ABC_transporter-like"/>
</dbReference>
<dbReference type="InterPro" id="IPR003439">
    <property type="entry name" value="ABC_transporter-like_ATP-bd"/>
</dbReference>
<evidence type="ECO:0000256" key="2">
    <source>
        <dbReference type="ARBA" id="ARBA00022448"/>
    </source>
</evidence>
<dbReference type="PANTHER" id="PTHR43166">
    <property type="entry name" value="AMINO ACID IMPORT ATP-BINDING PROTEIN"/>
    <property type="match status" value="1"/>
</dbReference>
<keyword evidence="5 10" id="KW-0067">ATP-binding</keyword>
<name>A0A1W1XQX9_9CLOT</name>
<dbReference type="InterPro" id="IPR045865">
    <property type="entry name" value="ACT-like_dom_sf"/>
</dbReference>
<dbReference type="AlphaFoldDB" id="A0A1W1XQX9"/>
<dbReference type="GO" id="GO:0016887">
    <property type="term" value="F:ATP hydrolysis activity"/>
    <property type="evidence" value="ECO:0007669"/>
    <property type="project" value="InterPro"/>
</dbReference>
<keyword evidence="7" id="KW-0029">Amino-acid transport</keyword>
<dbReference type="FunFam" id="3.40.50.300:FF:000056">
    <property type="entry name" value="Cell division ATP-binding protein FtsE"/>
    <property type="match status" value="1"/>
</dbReference>
<dbReference type="PROSITE" id="PS50893">
    <property type="entry name" value="ABC_TRANSPORTER_2"/>
    <property type="match status" value="1"/>
</dbReference>
<dbReference type="InterPro" id="IPR018449">
    <property type="entry name" value="NIL_domain"/>
</dbReference>
<dbReference type="SMART" id="SM00930">
    <property type="entry name" value="NIL"/>
    <property type="match status" value="1"/>
</dbReference>
<evidence type="ECO:0000256" key="7">
    <source>
        <dbReference type="ARBA" id="ARBA00022970"/>
    </source>
</evidence>
<dbReference type="PROSITE" id="PS00211">
    <property type="entry name" value="ABC_TRANSPORTER_1"/>
    <property type="match status" value="1"/>
</dbReference>
<dbReference type="SUPFAM" id="SSF52540">
    <property type="entry name" value="P-loop containing nucleoside triphosphate hydrolases"/>
    <property type="match status" value="1"/>
</dbReference>
<evidence type="ECO:0000313" key="11">
    <source>
        <dbReference type="Proteomes" id="UP000192468"/>
    </source>
</evidence>
<accession>A0A1W1XQX9</accession>
<evidence type="ECO:0000256" key="3">
    <source>
        <dbReference type="ARBA" id="ARBA00022475"/>
    </source>
</evidence>
<organism evidence="10 11">
    <name type="scientific">Clostridium acidisoli DSM 12555</name>
    <dbReference type="NCBI Taxonomy" id="1121291"/>
    <lineage>
        <taxon>Bacteria</taxon>
        <taxon>Bacillati</taxon>
        <taxon>Bacillota</taxon>
        <taxon>Clostridia</taxon>
        <taxon>Eubacteriales</taxon>
        <taxon>Clostridiaceae</taxon>
        <taxon>Clostridium</taxon>
    </lineage>
</organism>
<keyword evidence="6" id="KW-1278">Translocase</keyword>
<dbReference type="OrthoDB" id="9804199at2"/>
<evidence type="ECO:0000256" key="4">
    <source>
        <dbReference type="ARBA" id="ARBA00022741"/>
    </source>
</evidence>
<comment type="similarity">
    <text evidence="1">Belongs to the ABC transporter superfamily.</text>
</comment>
<dbReference type="InterPro" id="IPR017871">
    <property type="entry name" value="ABC_transporter-like_CS"/>
</dbReference>
<dbReference type="Proteomes" id="UP000192468">
    <property type="component" value="Unassembled WGS sequence"/>
</dbReference>
<evidence type="ECO:0000256" key="5">
    <source>
        <dbReference type="ARBA" id="ARBA00022840"/>
    </source>
</evidence>
<dbReference type="EMBL" id="FWXH01000012">
    <property type="protein sequence ID" value="SMC26306.1"/>
    <property type="molecule type" value="Genomic_DNA"/>
</dbReference>
<evidence type="ECO:0000256" key="6">
    <source>
        <dbReference type="ARBA" id="ARBA00022967"/>
    </source>
</evidence>
<sequence>MIILENINKTYKTKKTTVNALKNVNLKIESGDIFGIIGYSGAGKSTLVRCINLLEKPDTGKVIVNDVDLNTLSTKDLRHSREKIGMIFQHFNLMNSRNVFKNIEYPLRGKGLSKEEMKEKVSKLLRLVGIEDKAYVYPSQLSGGQKQRVGIARALANDPEVLLCDEATSALDPQNTQSILKLLKTINKELNLTIVIITHQMEVIKDICNKVAVMENGEVVEQGSAIDIFSNPKANITKEFISHTMNFDKIYDVLDSKEFTKGDKNSELTVKISYVGENTAEAFISKISIEYGVLASILFGNIEFIQGTSFGNLVVKLNGSKESIDKSIEFLRSNNITVEVIAND</sequence>
<gene>
    <name evidence="10" type="ORF">SAMN02745134_02777</name>
</gene>
<evidence type="ECO:0000256" key="1">
    <source>
        <dbReference type="ARBA" id="ARBA00005417"/>
    </source>
</evidence>
<protein>
    <submittedName>
        <fullName evidence="10">D-methionine transport system ATP-binding protein</fullName>
    </submittedName>
</protein>
<keyword evidence="2" id="KW-0813">Transport</keyword>
<keyword evidence="8" id="KW-0472">Membrane</keyword>
<evidence type="ECO:0000313" key="10">
    <source>
        <dbReference type="EMBL" id="SMC26306.1"/>
    </source>
</evidence>
<evidence type="ECO:0000256" key="8">
    <source>
        <dbReference type="ARBA" id="ARBA00023136"/>
    </source>
</evidence>
<reference evidence="10 11" key="1">
    <citation type="submission" date="2017-04" db="EMBL/GenBank/DDBJ databases">
        <authorList>
            <person name="Afonso C.L."/>
            <person name="Miller P.J."/>
            <person name="Scott M.A."/>
            <person name="Spackman E."/>
            <person name="Goraichik I."/>
            <person name="Dimitrov K.M."/>
            <person name="Suarez D.L."/>
            <person name="Swayne D.E."/>
        </authorList>
    </citation>
    <scope>NUCLEOTIDE SEQUENCE [LARGE SCALE GENOMIC DNA]</scope>
    <source>
        <strain evidence="10 11">DSM 12555</strain>
    </source>
</reference>
<dbReference type="InterPro" id="IPR003593">
    <property type="entry name" value="AAA+_ATPase"/>
</dbReference>
<dbReference type="STRING" id="1121291.SAMN02745134_02777"/>
<dbReference type="SMART" id="SM00382">
    <property type="entry name" value="AAA"/>
    <property type="match status" value="1"/>
</dbReference>
<dbReference type="Pfam" id="PF09383">
    <property type="entry name" value="NIL"/>
    <property type="match status" value="1"/>
</dbReference>
<dbReference type="PANTHER" id="PTHR43166:SF30">
    <property type="entry name" value="METHIONINE IMPORT ATP-BINDING PROTEIN METN"/>
    <property type="match status" value="1"/>
</dbReference>
<dbReference type="Pfam" id="PF00005">
    <property type="entry name" value="ABC_tran"/>
    <property type="match status" value="1"/>
</dbReference>
<dbReference type="GO" id="GO:0005886">
    <property type="term" value="C:plasma membrane"/>
    <property type="evidence" value="ECO:0007669"/>
    <property type="project" value="UniProtKB-ARBA"/>
</dbReference>
<dbReference type="InterPro" id="IPR027417">
    <property type="entry name" value="P-loop_NTPase"/>
</dbReference>
<dbReference type="Gene3D" id="3.30.70.260">
    <property type="match status" value="1"/>
</dbReference>
<dbReference type="CDD" id="cd03258">
    <property type="entry name" value="ABC_MetN_methionine_transporter"/>
    <property type="match status" value="1"/>
</dbReference>
<dbReference type="RefSeq" id="WP_084116589.1">
    <property type="nucleotide sequence ID" value="NZ_FWXH01000012.1"/>
</dbReference>
<dbReference type="SUPFAM" id="SSF55021">
    <property type="entry name" value="ACT-like"/>
    <property type="match status" value="1"/>
</dbReference>
<keyword evidence="3" id="KW-1003">Cell membrane</keyword>
<feature type="domain" description="ABC transporter" evidence="9">
    <location>
        <begin position="2"/>
        <end position="241"/>
    </location>
</feature>
<dbReference type="GO" id="GO:0006865">
    <property type="term" value="P:amino acid transport"/>
    <property type="evidence" value="ECO:0007669"/>
    <property type="project" value="UniProtKB-KW"/>
</dbReference>
<keyword evidence="11" id="KW-1185">Reference proteome</keyword>
<proteinExistence type="inferred from homology"/>
<dbReference type="GO" id="GO:0005524">
    <property type="term" value="F:ATP binding"/>
    <property type="evidence" value="ECO:0007669"/>
    <property type="project" value="UniProtKB-KW"/>
</dbReference>
<evidence type="ECO:0000259" key="9">
    <source>
        <dbReference type="PROSITE" id="PS50893"/>
    </source>
</evidence>
<keyword evidence="4" id="KW-0547">Nucleotide-binding</keyword>
<dbReference type="InterPro" id="IPR041701">
    <property type="entry name" value="MetN_ABC"/>
</dbReference>